<dbReference type="Gene3D" id="3.30.565.10">
    <property type="entry name" value="Histidine kinase-like ATPase, C-terminal domain"/>
    <property type="match status" value="1"/>
</dbReference>
<accession>A0ABU9DF99</accession>
<keyword evidence="7" id="KW-0067">ATP-binding</keyword>
<proteinExistence type="predicted"/>
<dbReference type="InterPro" id="IPR011712">
    <property type="entry name" value="Sig_transdc_His_kin_sub3_dim/P"/>
</dbReference>
<feature type="domain" description="Signal transduction histidine kinase subgroup 3 dimerisation and phosphoacceptor" evidence="10">
    <location>
        <begin position="154"/>
        <end position="218"/>
    </location>
</feature>
<evidence type="ECO:0000256" key="1">
    <source>
        <dbReference type="ARBA" id="ARBA00000085"/>
    </source>
</evidence>
<dbReference type="PANTHER" id="PTHR24421">
    <property type="entry name" value="NITRATE/NITRITE SENSOR PROTEIN NARX-RELATED"/>
    <property type="match status" value="1"/>
</dbReference>
<feature type="transmembrane region" description="Helical" evidence="9">
    <location>
        <begin position="68"/>
        <end position="90"/>
    </location>
</feature>
<keyword evidence="9" id="KW-1133">Transmembrane helix</keyword>
<evidence type="ECO:0000256" key="2">
    <source>
        <dbReference type="ARBA" id="ARBA00012438"/>
    </source>
</evidence>
<keyword evidence="9" id="KW-0812">Transmembrane</keyword>
<dbReference type="EC" id="2.7.13.3" evidence="2"/>
<evidence type="ECO:0000256" key="6">
    <source>
        <dbReference type="ARBA" id="ARBA00022777"/>
    </source>
</evidence>
<keyword evidence="6 11" id="KW-0418">Kinase</keyword>
<dbReference type="SUPFAM" id="SSF55874">
    <property type="entry name" value="ATPase domain of HSP90 chaperone/DNA topoisomerase II/histidine kinase"/>
    <property type="match status" value="1"/>
</dbReference>
<keyword evidence="9" id="KW-0472">Membrane</keyword>
<dbReference type="Gene3D" id="1.20.5.1930">
    <property type="match status" value="1"/>
</dbReference>
<feature type="transmembrane region" description="Helical" evidence="9">
    <location>
        <begin position="20"/>
        <end position="38"/>
    </location>
</feature>
<evidence type="ECO:0000256" key="8">
    <source>
        <dbReference type="ARBA" id="ARBA00023012"/>
    </source>
</evidence>
<dbReference type="InterPro" id="IPR050482">
    <property type="entry name" value="Sensor_HK_TwoCompSys"/>
</dbReference>
<keyword evidence="4" id="KW-0808">Transferase</keyword>
<organism evidence="11 12">
    <name type="scientific">Paenibacillus filicis</name>
    <dbReference type="NCBI Taxonomy" id="669464"/>
    <lineage>
        <taxon>Bacteria</taxon>
        <taxon>Bacillati</taxon>
        <taxon>Bacillota</taxon>
        <taxon>Bacilli</taxon>
        <taxon>Bacillales</taxon>
        <taxon>Paenibacillaceae</taxon>
        <taxon>Paenibacillus</taxon>
    </lineage>
</organism>
<name>A0ABU9DF99_9BACL</name>
<evidence type="ECO:0000256" key="3">
    <source>
        <dbReference type="ARBA" id="ARBA00022553"/>
    </source>
</evidence>
<evidence type="ECO:0000256" key="5">
    <source>
        <dbReference type="ARBA" id="ARBA00022741"/>
    </source>
</evidence>
<dbReference type="GO" id="GO:0016301">
    <property type="term" value="F:kinase activity"/>
    <property type="evidence" value="ECO:0007669"/>
    <property type="project" value="UniProtKB-KW"/>
</dbReference>
<keyword evidence="5" id="KW-0547">Nucleotide-binding</keyword>
<dbReference type="InterPro" id="IPR036890">
    <property type="entry name" value="HATPase_C_sf"/>
</dbReference>
<sequence length="357" mass="40581">MAIFLIVNLFYARIKKRQNWLFHLLILDFLVSASYGYVFIGGFFPSQLFIGITSLAILMFLNNIRMLLVTSLFLLFLYLVTMGSVDWFLYQQLNPINYFTTCSFIVFAGIVSTLIHFYQGARRNTQQLYAQLLESHERLQDYAVKTEEWAATRERVRIAGDIHDTVGHKLTALLVQMQAARKLSQVDASRSEQAYLGCEELVRSSLQEVRLAVRTIRDEPVQSTFLHDSLDKLAGEFTQFAQVQTSFDVEGSPVLLPGELQLTAYRIVQESLTNAKKHGQATHARIWLVYSESGFSLHIGNDGEVPAVLKPGFGLINLQERVKEWNGEVSWGKDDRMGFAVRVKFPYPATEMEGVTS</sequence>
<dbReference type="EMBL" id="JBBPCC010000003">
    <property type="protein sequence ID" value="MEK8127551.1"/>
    <property type="molecule type" value="Genomic_DNA"/>
</dbReference>
<feature type="transmembrane region" description="Helical" evidence="9">
    <location>
        <begin position="44"/>
        <end position="61"/>
    </location>
</feature>
<evidence type="ECO:0000259" key="10">
    <source>
        <dbReference type="Pfam" id="PF07730"/>
    </source>
</evidence>
<keyword evidence="12" id="KW-1185">Reference proteome</keyword>
<dbReference type="PANTHER" id="PTHR24421:SF10">
    <property type="entry name" value="NITRATE_NITRITE SENSOR PROTEIN NARQ"/>
    <property type="match status" value="1"/>
</dbReference>
<dbReference type="CDD" id="cd16917">
    <property type="entry name" value="HATPase_UhpB-NarQ-NarX-like"/>
    <property type="match status" value="1"/>
</dbReference>
<evidence type="ECO:0000313" key="11">
    <source>
        <dbReference type="EMBL" id="MEK8127551.1"/>
    </source>
</evidence>
<feature type="transmembrane region" description="Helical" evidence="9">
    <location>
        <begin position="96"/>
        <end position="118"/>
    </location>
</feature>
<evidence type="ECO:0000256" key="9">
    <source>
        <dbReference type="SAM" id="Phobius"/>
    </source>
</evidence>
<reference evidence="11 12" key="1">
    <citation type="submission" date="2024-04" db="EMBL/GenBank/DDBJ databases">
        <title>draft genome sequnece of Paenibacillus filicis.</title>
        <authorList>
            <person name="Kim D.-U."/>
        </authorList>
    </citation>
    <scope>NUCLEOTIDE SEQUENCE [LARGE SCALE GENOMIC DNA]</scope>
    <source>
        <strain evidence="11 12">KACC14197</strain>
    </source>
</reference>
<evidence type="ECO:0000256" key="7">
    <source>
        <dbReference type="ARBA" id="ARBA00022840"/>
    </source>
</evidence>
<gene>
    <name evidence="11" type="ORF">WMW72_06435</name>
</gene>
<protein>
    <recommendedName>
        <fullName evidence="2">histidine kinase</fullName>
        <ecNumber evidence="2">2.7.13.3</ecNumber>
    </recommendedName>
</protein>
<dbReference type="Proteomes" id="UP001469365">
    <property type="component" value="Unassembled WGS sequence"/>
</dbReference>
<evidence type="ECO:0000256" key="4">
    <source>
        <dbReference type="ARBA" id="ARBA00022679"/>
    </source>
</evidence>
<keyword evidence="8" id="KW-0902">Two-component regulatory system</keyword>
<comment type="catalytic activity">
    <reaction evidence="1">
        <text>ATP + protein L-histidine = ADP + protein N-phospho-L-histidine.</text>
        <dbReference type="EC" id="2.7.13.3"/>
    </reaction>
</comment>
<comment type="caution">
    <text evidence="11">The sequence shown here is derived from an EMBL/GenBank/DDBJ whole genome shotgun (WGS) entry which is preliminary data.</text>
</comment>
<dbReference type="RefSeq" id="WP_341414618.1">
    <property type="nucleotide sequence ID" value="NZ_JBBPCC010000003.1"/>
</dbReference>
<evidence type="ECO:0000313" key="12">
    <source>
        <dbReference type="Proteomes" id="UP001469365"/>
    </source>
</evidence>
<keyword evidence="3" id="KW-0597">Phosphoprotein</keyword>
<dbReference type="Pfam" id="PF07730">
    <property type="entry name" value="HisKA_3"/>
    <property type="match status" value="1"/>
</dbReference>